<evidence type="ECO:0008006" key="7">
    <source>
        <dbReference type="Google" id="ProtNLM"/>
    </source>
</evidence>
<accession>A0ABZ1D308</accession>
<dbReference type="Proteomes" id="UP001329825">
    <property type="component" value="Chromosome 5"/>
</dbReference>
<dbReference type="Pfam" id="PF11559">
    <property type="entry name" value="ADIP"/>
    <property type="match status" value="1"/>
</dbReference>
<feature type="coiled-coil region" evidence="3">
    <location>
        <begin position="340"/>
        <end position="445"/>
    </location>
</feature>
<evidence type="ECO:0000313" key="6">
    <source>
        <dbReference type="Proteomes" id="UP001329825"/>
    </source>
</evidence>
<gene>
    <name evidence="5" type="ORF">IL334_004327</name>
</gene>
<organism evidence="5 6">
    <name type="scientific">Kwoniella shivajii</name>
    <dbReference type="NCBI Taxonomy" id="564305"/>
    <lineage>
        <taxon>Eukaryota</taxon>
        <taxon>Fungi</taxon>
        <taxon>Dikarya</taxon>
        <taxon>Basidiomycota</taxon>
        <taxon>Agaricomycotina</taxon>
        <taxon>Tremellomycetes</taxon>
        <taxon>Tremellales</taxon>
        <taxon>Cryptococcaceae</taxon>
        <taxon>Kwoniella</taxon>
    </lineage>
</organism>
<feature type="compositionally biased region" description="Basic and acidic residues" evidence="4">
    <location>
        <begin position="1"/>
        <end position="16"/>
    </location>
</feature>
<dbReference type="RefSeq" id="XP_062792096.1">
    <property type="nucleotide sequence ID" value="XM_062936045.1"/>
</dbReference>
<feature type="compositionally biased region" description="Basic and acidic residues" evidence="4">
    <location>
        <begin position="530"/>
        <end position="552"/>
    </location>
</feature>
<evidence type="ECO:0000256" key="3">
    <source>
        <dbReference type="SAM" id="Coils"/>
    </source>
</evidence>
<dbReference type="GeneID" id="87956458"/>
<feature type="coiled-coil region" evidence="3">
    <location>
        <begin position="96"/>
        <end position="144"/>
    </location>
</feature>
<keyword evidence="6" id="KW-1185">Reference proteome</keyword>
<evidence type="ECO:0000256" key="1">
    <source>
        <dbReference type="ARBA" id="ARBA00009291"/>
    </source>
</evidence>
<feature type="compositionally biased region" description="Low complexity" evidence="4">
    <location>
        <begin position="602"/>
        <end position="627"/>
    </location>
</feature>
<evidence type="ECO:0000256" key="2">
    <source>
        <dbReference type="ARBA" id="ARBA00023054"/>
    </source>
</evidence>
<evidence type="ECO:0000313" key="5">
    <source>
        <dbReference type="EMBL" id="WRT67356.1"/>
    </source>
</evidence>
<protein>
    <recommendedName>
        <fullName evidence="7">Afadin and alpha-actinin-binding-domain-containing protein</fullName>
    </recommendedName>
</protein>
<feature type="compositionally biased region" description="Basic residues" evidence="4">
    <location>
        <begin position="500"/>
        <end position="522"/>
    </location>
</feature>
<reference evidence="5 6" key="1">
    <citation type="submission" date="2024-01" db="EMBL/GenBank/DDBJ databases">
        <title>Comparative genomics of Cryptococcus and Kwoniella reveals pathogenesis evolution and contrasting modes of karyotype evolution via chromosome fusion or intercentromeric recombination.</title>
        <authorList>
            <person name="Coelho M.A."/>
            <person name="David-Palma M."/>
            <person name="Shea T."/>
            <person name="Bowers K."/>
            <person name="McGinley-Smith S."/>
            <person name="Mohammad A.W."/>
            <person name="Gnirke A."/>
            <person name="Yurkov A.M."/>
            <person name="Nowrousian M."/>
            <person name="Sun S."/>
            <person name="Cuomo C.A."/>
            <person name="Heitman J."/>
        </authorList>
    </citation>
    <scope>NUCLEOTIDE SEQUENCE [LARGE SCALE GENOMIC DNA]</scope>
    <source>
        <strain evidence="5">CBS 11374</strain>
    </source>
</reference>
<feature type="region of interest" description="Disordered" evidence="4">
    <location>
        <begin position="1"/>
        <end position="26"/>
    </location>
</feature>
<keyword evidence="2 3" id="KW-0175">Coiled coil</keyword>
<sequence length="689" mass="76980">MVEVQSEMRHDQHVIENDSQVNPDTSSTFLSEELSTINTQLLNHGWAKKPLNLTSLSEKNYNEVVSVLYDLLGSSVTNINTLDSMATRHRTLQYEYERLSKTNSSFKNTNIKLQQETNAWKVRCLEIEKRLNNEEIKTKELREEIGRGRKAIESVRVAATHETKKIQMKLDKALLQLSKQSESQNQKTSSSSSGLILLNPIPAGRIQPIASTASPLLEQTLRDLTDMRESLQEETEAFRHVVVSTGNALREAIAASQGKDAPARLMQSQFFTLNNNSLKQSHQSQTYTFQSSSSTSHPSIAQTRLQSLIFEIREKLMENAPPPVPSNGIYGPTPEEIEDNKRIEREQEKMKRDLEDRVKDLEVELICLRKKEDEASRVLQEMARKELEAATAKGDMEGVLAKQLEIMEIERKAVVDNRERLDKERRQLEIEKQTFLEEKRQSELDAVLALLPTTPLDDPQSDQVEIHQDIRDLIPSSPGPSTWHPHLPHSPSPLSPMPHHNVKPRTPKNHSHTHTANRRKSMKTPLSRLVLEKAVRQKSKETISEREREKGQLKASLNSSVLGPDRGRKTNLVSSSSSIGRVMSPSRKDKERSIGLGSFPKSTDQGRQSSTSSSKARSSSGSSTSTSIANPSKGPTPRLPSTLKPSNGVAGLRTSTSGTTMGSTSRKMDLNQAGGIGPMAARKSKGAWR</sequence>
<feature type="region of interest" description="Disordered" evidence="4">
    <location>
        <begin position="472"/>
        <end position="689"/>
    </location>
</feature>
<proteinExistence type="inferred from homology"/>
<name>A0ABZ1D308_9TREE</name>
<evidence type="ECO:0000256" key="4">
    <source>
        <dbReference type="SAM" id="MobiDB-lite"/>
    </source>
</evidence>
<dbReference type="InterPro" id="IPR021622">
    <property type="entry name" value="Afadin/alpha-actinin-bd"/>
</dbReference>
<feature type="compositionally biased region" description="Low complexity" evidence="4">
    <location>
        <begin position="654"/>
        <end position="665"/>
    </location>
</feature>
<comment type="similarity">
    <text evidence="1">Belongs to the ADIP family.</text>
</comment>
<dbReference type="EMBL" id="CP141885">
    <property type="protein sequence ID" value="WRT67356.1"/>
    <property type="molecule type" value="Genomic_DNA"/>
</dbReference>